<proteinExistence type="predicted"/>
<evidence type="ECO:0000256" key="1">
    <source>
        <dbReference type="SAM" id="MobiDB-lite"/>
    </source>
</evidence>
<keyword evidence="2" id="KW-0732">Signal</keyword>
<gene>
    <name evidence="3" type="ORF">PI95_005995</name>
</gene>
<dbReference type="Proteomes" id="UP000031549">
    <property type="component" value="Unassembled WGS sequence"/>
</dbReference>
<evidence type="ECO:0000313" key="4">
    <source>
        <dbReference type="Proteomes" id="UP000031549"/>
    </source>
</evidence>
<feature type="signal peptide" evidence="2">
    <location>
        <begin position="1"/>
        <end position="27"/>
    </location>
</feature>
<comment type="caution">
    <text evidence="3">The sequence shown here is derived from an EMBL/GenBank/DDBJ whole genome shotgun (WGS) entry which is preliminary data.</text>
</comment>
<keyword evidence="4" id="KW-1185">Reference proteome</keyword>
<dbReference type="EMBL" id="JTCM02000007">
    <property type="protein sequence ID" value="NEU72135.1"/>
    <property type="molecule type" value="Genomic_DNA"/>
</dbReference>
<dbReference type="RefSeq" id="WP_163518644.1">
    <property type="nucleotide sequence ID" value="NZ_JTCM02000007.1"/>
</dbReference>
<dbReference type="AlphaFoldDB" id="A0A846H4J3"/>
<feature type="region of interest" description="Disordered" evidence="1">
    <location>
        <begin position="37"/>
        <end position="59"/>
    </location>
</feature>
<evidence type="ECO:0000313" key="3">
    <source>
        <dbReference type="EMBL" id="NEU72135.1"/>
    </source>
</evidence>
<sequence length="100" mass="10734">MNKLALTLLCSSSFFSAMLLTVNPAFAKKATPQDLATPKLQPSIEQTVNAPAAKKDTEFPTIQSSERVKEVAIQMFGCDCSSCQSAASQIMLQGNLPQPQ</sequence>
<name>A0A846H4J3_9CYAN</name>
<evidence type="ECO:0000256" key="2">
    <source>
        <dbReference type="SAM" id="SignalP"/>
    </source>
</evidence>
<accession>A0A846H4J3</accession>
<feature type="chain" id="PRO_5032753875" evidence="2">
    <location>
        <begin position="28"/>
        <end position="100"/>
    </location>
</feature>
<organism evidence="3 4">
    <name type="scientific">Hassallia byssoidea VB512170</name>
    <dbReference type="NCBI Taxonomy" id="1304833"/>
    <lineage>
        <taxon>Bacteria</taxon>
        <taxon>Bacillati</taxon>
        <taxon>Cyanobacteriota</taxon>
        <taxon>Cyanophyceae</taxon>
        <taxon>Nostocales</taxon>
        <taxon>Tolypothrichaceae</taxon>
        <taxon>Hassallia</taxon>
    </lineage>
</organism>
<reference evidence="3 4" key="1">
    <citation type="journal article" date="2015" name="Genome Announc.">
        <title>Draft Genome Sequence of Cyanobacterium Hassallia byssoidea Strain VB512170, Isolated from Monuments in India.</title>
        <authorList>
            <person name="Singh D."/>
            <person name="Chandrababunaidu M.M."/>
            <person name="Panda A."/>
            <person name="Sen D."/>
            <person name="Bhattacharyya S."/>
            <person name="Adhikary S.P."/>
            <person name="Tripathy S."/>
        </authorList>
    </citation>
    <scope>NUCLEOTIDE SEQUENCE [LARGE SCALE GENOMIC DNA]</scope>
    <source>
        <strain evidence="3 4">VB512170</strain>
    </source>
</reference>
<protein>
    <submittedName>
        <fullName evidence="3">Uncharacterized protein</fullName>
    </submittedName>
</protein>